<keyword evidence="13" id="KW-1185">Reference proteome</keyword>
<comment type="similarity">
    <text evidence="9">Belongs to the SecA family.</text>
</comment>
<dbReference type="GO" id="GO:0065002">
    <property type="term" value="P:intracellular protein transmembrane transport"/>
    <property type="evidence" value="ECO:0007669"/>
    <property type="project" value="UniProtKB-UniRule"/>
</dbReference>
<dbReference type="InterPro" id="IPR011115">
    <property type="entry name" value="SecA_DEAD"/>
</dbReference>
<dbReference type="AlphaFoldDB" id="A0A1G9Z955"/>
<dbReference type="InterPro" id="IPR014001">
    <property type="entry name" value="Helicase_ATP-bd"/>
</dbReference>
<keyword evidence="5 9" id="KW-0653">Protein transport</keyword>
<dbReference type="HAMAP" id="MF_01382">
    <property type="entry name" value="SecA"/>
    <property type="match status" value="1"/>
</dbReference>
<dbReference type="Pfam" id="PF21090">
    <property type="entry name" value="P-loop_SecA"/>
    <property type="match status" value="2"/>
</dbReference>
<keyword evidence="4 9" id="KW-0067">ATP-binding</keyword>
<keyword evidence="1 9" id="KW-0813">Transport</keyword>
<feature type="binding site" evidence="9">
    <location>
        <position position="115"/>
    </location>
    <ligand>
        <name>ATP</name>
        <dbReference type="ChEBI" id="CHEBI:30616"/>
    </ligand>
</feature>
<comment type="catalytic activity">
    <reaction evidence="9">
        <text>ATP + H2O + cellular proteinSide 1 = ADP + phosphate + cellular proteinSide 2.</text>
        <dbReference type="EC" id="7.4.2.8"/>
    </reaction>
</comment>
<dbReference type="InterPro" id="IPR000185">
    <property type="entry name" value="SecA"/>
</dbReference>
<feature type="binding site" evidence="9">
    <location>
        <begin position="133"/>
        <end position="137"/>
    </location>
    <ligand>
        <name>ATP</name>
        <dbReference type="ChEBI" id="CHEBI:30616"/>
    </ligand>
</feature>
<evidence type="ECO:0000256" key="1">
    <source>
        <dbReference type="ARBA" id="ARBA00022448"/>
    </source>
</evidence>
<evidence type="ECO:0000313" key="13">
    <source>
        <dbReference type="Proteomes" id="UP000199677"/>
    </source>
</evidence>
<dbReference type="CDD" id="cd17928">
    <property type="entry name" value="DEXDc_SecA"/>
    <property type="match status" value="1"/>
</dbReference>
<dbReference type="EC" id="7.4.2.8" evidence="9"/>
<dbReference type="Gene3D" id="3.90.1440.10">
    <property type="entry name" value="SecA, preprotein cross-linking domain"/>
    <property type="match status" value="1"/>
</dbReference>
<reference evidence="13" key="1">
    <citation type="submission" date="2016-10" db="EMBL/GenBank/DDBJ databases">
        <authorList>
            <person name="Varghese N."/>
            <person name="Submissions S."/>
        </authorList>
    </citation>
    <scope>NUCLEOTIDE SEQUENCE [LARGE SCALE GENOMIC DNA]</scope>
    <source>
        <strain evidence="13">CGMCC 1.6494</strain>
    </source>
</reference>
<evidence type="ECO:0000256" key="3">
    <source>
        <dbReference type="ARBA" id="ARBA00022741"/>
    </source>
</evidence>
<dbReference type="GO" id="GO:0008564">
    <property type="term" value="F:protein-exporting ATPase activity"/>
    <property type="evidence" value="ECO:0007669"/>
    <property type="project" value="UniProtKB-EC"/>
</dbReference>
<dbReference type="PROSITE" id="PS51192">
    <property type="entry name" value="HELICASE_ATP_BIND_1"/>
    <property type="match status" value="1"/>
</dbReference>
<dbReference type="InterPro" id="IPR011130">
    <property type="entry name" value="SecA_preprotein_X-link_dom"/>
</dbReference>
<comment type="function">
    <text evidence="9">Part of the Sec protein translocase complex. Interacts with the SecYEG preprotein conducting channel. Has a central role in coupling the hydrolysis of ATP to the transfer of proteins into and across the cell membrane, serving both as a receptor for the preprotein-SecB complex and as an ATP-driven molecular motor driving the stepwise translocation of polypeptide chains across the membrane.</text>
</comment>
<dbReference type="InterPro" id="IPR014018">
    <property type="entry name" value="SecA_motor_DEAD"/>
</dbReference>
<dbReference type="InterPro" id="IPR044722">
    <property type="entry name" value="SecA_SF2_C"/>
</dbReference>
<dbReference type="PRINTS" id="PR00906">
    <property type="entry name" value="SECA"/>
</dbReference>
<evidence type="ECO:0000259" key="11">
    <source>
        <dbReference type="PROSITE" id="PS51196"/>
    </source>
</evidence>
<keyword evidence="2 9" id="KW-1003">Cell membrane</keyword>
<dbReference type="GO" id="GO:0005886">
    <property type="term" value="C:plasma membrane"/>
    <property type="evidence" value="ECO:0007669"/>
    <property type="project" value="UniProtKB-SubCell"/>
</dbReference>
<evidence type="ECO:0000256" key="6">
    <source>
        <dbReference type="ARBA" id="ARBA00022967"/>
    </source>
</evidence>
<sequence>MAVSSIPRSPVDTLDRPERHVEPPTALDKLWRAVRAPLRLPGFCQRWSLQAALPSIHRHAEILAGLEDAALNAHILSLRQRLLASGLTKRLSRETFATVREVAWRELGMAHHDVQLMGGLALLEGLIAEMPTGEGKTLTATLPAATAALAGVPVHVITVNDYLASRDAERMHPIYHRLGLSVGAIVHDMTPPQRRSAYAADITYCTNKELVFDYLRDGRELHQDRTPLLAHAARLKGSLDDRRLLLRGLHFAIVDEADSVMLDEARTPLILSGRDATDPVDIALIDEVLELAGTFQEDEHFVREKSQLHLTEAGKSALAEQAEQRLEAHGQRSGWLGRARREWLLQQALVARHQFQRDRHYLVRDGQVQIIDEHSGRVLADRRWERGLQQMIERLEGCEPSDPNRTLARLTYQRFFRRYQHLAGMTGTAHEVRSELWRTYRLRVVSIPPHRPSQRRDLGVTTFKDADQRWEWVAQRAQELTTRGRSVLVATVSLADSEALSSALTQCGLEHAVLNARQDAEEADIIAAAGRSGAITVATSMAGRGTDIALEPAARDAGGLHVIIAGLHDASRVDRQIAGRCARQGDPGSVEWVICDQNSLLDELQGWQRHLGHLHKRLKHAQHEREKRHARERARLLDADWNEADRLGFSGRGE</sequence>
<dbReference type="SMART" id="SM00957">
    <property type="entry name" value="SecA_DEAD"/>
    <property type="match status" value="1"/>
</dbReference>
<gene>
    <name evidence="9" type="primary">secA</name>
    <name evidence="12" type="ORF">SAMN04487951_10316</name>
</gene>
<comment type="subcellular location">
    <subcellularLocation>
        <location evidence="9">Cell membrane</location>
        <topology evidence="9">Peripheral membrane protein</topology>
        <orientation evidence="9">Cytoplasmic side</orientation>
    </subcellularLocation>
    <subcellularLocation>
        <location evidence="9">Cytoplasm</location>
    </subcellularLocation>
    <text evidence="9">Distribution is 50-50.</text>
</comment>
<dbReference type="Gene3D" id="3.40.50.300">
    <property type="entry name" value="P-loop containing nucleotide triphosphate hydrolases"/>
    <property type="match status" value="2"/>
</dbReference>
<dbReference type="Proteomes" id="UP000199677">
    <property type="component" value="Unassembled WGS sequence"/>
</dbReference>
<evidence type="ECO:0000256" key="5">
    <source>
        <dbReference type="ARBA" id="ARBA00022927"/>
    </source>
</evidence>
<dbReference type="GO" id="GO:0005524">
    <property type="term" value="F:ATP binding"/>
    <property type="evidence" value="ECO:0007669"/>
    <property type="project" value="UniProtKB-UniRule"/>
</dbReference>
<organism evidence="12 13">
    <name type="scientific">Vreelandella arcis</name>
    <dbReference type="NCBI Taxonomy" id="416873"/>
    <lineage>
        <taxon>Bacteria</taxon>
        <taxon>Pseudomonadati</taxon>
        <taxon>Pseudomonadota</taxon>
        <taxon>Gammaproteobacteria</taxon>
        <taxon>Oceanospirillales</taxon>
        <taxon>Halomonadaceae</taxon>
        <taxon>Vreelandella</taxon>
    </lineage>
</organism>
<dbReference type="STRING" id="416873.SAMN04487951_10316"/>
<dbReference type="Pfam" id="PF07517">
    <property type="entry name" value="SecA_DEAD"/>
    <property type="match status" value="1"/>
</dbReference>
<dbReference type="SUPFAM" id="SSF81767">
    <property type="entry name" value="Pre-protein crosslinking domain of SecA"/>
    <property type="match status" value="1"/>
</dbReference>
<evidence type="ECO:0000256" key="2">
    <source>
        <dbReference type="ARBA" id="ARBA00022475"/>
    </source>
</evidence>
<keyword evidence="8 9" id="KW-0472">Membrane</keyword>
<dbReference type="SMART" id="SM00958">
    <property type="entry name" value="SecA_PP_bind"/>
    <property type="match status" value="1"/>
</dbReference>
<feature type="domain" description="Helicase ATP-binding" evidence="10">
    <location>
        <begin position="117"/>
        <end position="273"/>
    </location>
</feature>
<evidence type="ECO:0000256" key="8">
    <source>
        <dbReference type="ARBA" id="ARBA00023136"/>
    </source>
</evidence>
<dbReference type="GO" id="GO:0031522">
    <property type="term" value="C:cell envelope Sec protein transport complex"/>
    <property type="evidence" value="ECO:0007669"/>
    <property type="project" value="TreeGrafter"/>
</dbReference>
<dbReference type="GO" id="GO:0017038">
    <property type="term" value="P:protein import"/>
    <property type="evidence" value="ECO:0007669"/>
    <property type="project" value="InterPro"/>
</dbReference>
<protein>
    <recommendedName>
        <fullName evidence="9">Protein translocase subunit SecA</fullName>
        <ecNumber evidence="9">7.4.2.8</ecNumber>
    </recommendedName>
</protein>
<evidence type="ECO:0000259" key="10">
    <source>
        <dbReference type="PROSITE" id="PS51192"/>
    </source>
</evidence>
<dbReference type="SUPFAM" id="SSF52540">
    <property type="entry name" value="P-loop containing nucleoside triphosphate hydrolases"/>
    <property type="match status" value="2"/>
</dbReference>
<dbReference type="GO" id="GO:0005829">
    <property type="term" value="C:cytosol"/>
    <property type="evidence" value="ECO:0007669"/>
    <property type="project" value="TreeGrafter"/>
</dbReference>
<dbReference type="RefSeq" id="WP_089702710.1">
    <property type="nucleotide sequence ID" value="NZ_FNII01000003.1"/>
</dbReference>
<dbReference type="PANTHER" id="PTHR30612">
    <property type="entry name" value="SECA INNER MEMBRANE COMPONENT OF SEC PROTEIN SECRETION SYSTEM"/>
    <property type="match status" value="1"/>
</dbReference>
<dbReference type="EMBL" id="FNII01000003">
    <property type="protein sequence ID" value="SDN17677.1"/>
    <property type="molecule type" value="Genomic_DNA"/>
</dbReference>
<evidence type="ECO:0000313" key="12">
    <source>
        <dbReference type="EMBL" id="SDN17677.1"/>
    </source>
</evidence>
<feature type="binding site" evidence="9">
    <location>
        <position position="547"/>
    </location>
    <ligand>
        <name>ATP</name>
        <dbReference type="ChEBI" id="CHEBI:30616"/>
    </ligand>
</feature>
<evidence type="ECO:0000256" key="7">
    <source>
        <dbReference type="ARBA" id="ARBA00023010"/>
    </source>
</evidence>
<dbReference type="Pfam" id="PF01043">
    <property type="entry name" value="SecA_PP_bind"/>
    <property type="match status" value="1"/>
</dbReference>
<evidence type="ECO:0000256" key="9">
    <source>
        <dbReference type="HAMAP-Rule" id="MF_01382"/>
    </source>
</evidence>
<keyword evidence="9" id="KW-0963">Cytoplasm</keyword>
<dbReference type="GO" id="GO:0006605">
    <property type="term" value="P:protein targeting"/>
    <property type="evidence" value="ECO:0007669"/>
    <property type="project" value="UniProtKB-UniRule"/>
</dbReference>
<dbReference type="InterPro" id="IPR036670">
    <property type="entry name" value="SecA_X-link_sf"/>
</dbReference>
<keyword evidence="6 9" id="KW-1278">Translocase</keyword>
<keyword evidence="7 9" id="KW-0811">Translocation</keyword>
<dbReference type="PROSITE" id="PS51196">
    <property type="entry name" value="SECA_MOTOR_DEAD"/>
    <property type="match status" value="1"/>
</dbReference>
<evidence type="ECO:0000256" key="4">
    <source>
        <dbReference type="ARBA" id="ARBA00022840"/>
    </source>
</evidence>
<feature type="domain" description="SecA family profile" evidence="11">
    <location>
        <begin position="31"/>
        <end position="627"/>
    </location>
</feature>
<comment type="subunit">
    <text evidence="9">Monomer and homodimer. Part of the essential Sec protein translocation apparatus which comprises SecA, SecYEG and auxiliary proteins SecDF-YajC and YidC.</text>
</comment>
<name>A0A1G9Z955_9GAMM</name>
<keyword evidence="3 9" id="KW-0547">Nucleotide-binding</keyword>
<dbReference type="InterPro" id="IPR027417">
    <property type="entry name" value="P-loop_NTPase"/>
</dbReference>
<dbReference type="PANTHER" id="PTHR30612:SF0">
    <property type="entry name" value="CHLOROPLAST PROTEIN-TRANSPORTING ATPASE"/>
    <property type="match status" value="1"/>
</dbReference>
<dbReference type="GO" id="GO:0043952">
    <property type="term" value="P:protein transport by the Sec complex"/>
    <property type="evidence" value="ECO:0007669"/>
    <property type="project" value="TreeGrafter"/>
</dbReference>
<dbReference type="OrthoDB" id="9805579at2"/>
<accession>A0A1G9Z955</accession>
<proteinExistence type="inferred from homology"/>